<dbReference type="Proteomes" id="UP000559885">
    <property type="component" value="Unassembled WGS sequence"/>
</dbReference>
<proteinExistence type="predicted"/>
<name>A0A841ZP66_9LIST</name>
<feature type="transmembrane region" description="Helical" evidence="1">
    <location>
        <begin position="39"/>
        <end position="58"/>
    </location>
</feature>
<keyword evidence="1" id="KW-0472">Membrane</keyword>
<gene>
    <name evidence="2" type="ORF">HB912_11320</name>
</gene>
<comment type="caution">
    <text evidence="2">The sequence shown here is derived from an EMBL/GenBank/DDBJ whole genome shotgun (WGS) entry which is preliminary data.</text>
</comment>
<protein>
    <submittedName>
        <fullName evidence="2">Uncharacterized protein</fullName>
    </submittedName>
</protein>
<keyword evidence="1" id="KW-1133">Transmembrane helix</keyword>
<feature type="transmembrane region" description="Helical" evidence="1">
    <location>
        <begin position="169"/>
        <end position="189"/>
    </location>
</feature>
<feature type="transmembrane region" description="Helical" evidence="1">
    <location>
        <begin position="91"/>
        <end position="112"/>
    </location>
</feature>
<accession>A0A841ZP66</accession>
<feature type="transmembrane region" description="Helical" evidence="1">
    <location>
        <begin position="65"/>
        <end position="85"/>
    </location>
</feature>
<feature type="transmembrane region" description="Helical" evidence="1">
    <location>
        <begin position="398"/>
        <end position="418"/>
    </location>
</feature>
<feature type="transmembrane region" description="Helical" evidence="1">
    <location>
        <begin position="196"/>
        <end position="213"/>
    </location>
</feature>
<evidence type="ECO:0000256" key="1">
    <source>
        <dbReference type="SAM" id="Phobius"/>
    </source>
</evidence>
<evidence type="ECO:0000313" key="3">
    <source>
        <dbReference type="Proteomes" id="UP000559885"/>
    </source>
</evidence>
<evidence type="ECO:0000313" key="2">
    <source>
        <dbReference type="EMBL" id="MBC1522236.1"/>
    </source>
</evidence>
<sequence length="428" mass="48906">MKKIPSNIIFFIGLTIIFPLVDSVNGFLLSSHINLPIGILYRSFYFLYLLIAIFSYGFPRNFYTFLTMQCLLGCFLIILFQNVVLQNPSSLLVSDLVTIIKFSLWLLIPYYIYQRREKFRNINYSNLFLVVSLFLVLGLFIPYMLGMGHYTYENSNAGYKGFFFATNDITIAFMIATIFTGRAVTLSIVNKRKWTSLFLLLLYLGLLSSLLLISTKTGVVFGVIYTIVLLINFLFFEKKIQSIYRVFMVSLFAISIVYLIFVGKDFIIDAISGTYTRITYFYHLYDGNLIRLLTSSRSEYLKLGFQSFWEPNNPLSVLWIGFGFEYRLIHFGGAGVGGLMEMDFFDTLFGLGLIGTLLVNSVIGYFLVLSLRRKNLSTYTIALITILLYSFFAGHVLFSALCTTLLGLICGGIMLMHTRNDQIGRGRK</sequence>
<reference evidence="2 3" key="1">
    <citation type="submission" date="2020-03" db="EMBL/GenBank/DDBJ databases">
        <title>Soil Listeria distribution.</title>
        <authorList>
            <person name="Liao J."/>
            <person name="Wiedmann M."/>
        </authorList>
    </citation>
    <scope>NUCLEOTIDE SEQUENCE [LARGE SCALE GENOMIC DNA]</scope>
    <source>
        <strain evidence="2 3">FSL L7-1507</strain>
    </source>
</reference>
<feature type="transmembrane region" description="Helical" evidence="1">
    <location>
        <begin position="348"/>
        <end position="369"/>
    </location>
</feature>
<feature type="transmembrane region" description="Helical" evidence="1">
    <location>
        <begin position="124"/>
        <end position="145"/>
    </location>
</feature>
<dbReference type="AlphaFoldDB" id="A0A841ZP66"/>
<keyword evidence="1" id="KW-0812">Transmembrane</keyword>
<dbReference type="EMBL" id="JAARRM010000005">
    <property type="protein sequence ID" value="MBC1522236.1"/>
    <property type="molecule type" value="Genomic_DNA"/>
</dbReference>
<feature type="transmembrane region" description="Helical" evidence="1">
    <location>
        <begin position="219"/>
        <end position="236"/>
    </location>
</feature>
<feature type="transmembrane region" description="Helical" evidence="1">
    <location>
        <begin position="376"/>
        <end position="392"/>
    </location>
</feature>
<organism evidence="2 3">
    <name type="scientific">Listeria aquatica</name>
    <dbReference type="NCBI Taxonomy" id="1494960"/>
    <lineage>
        <taxon>Bacteria</taxon>
        <taxon>Bacillati</taxon>
        <taxon>Bacillota</taxon>
        <taxon>Bacilli</taxon>
        <taxon>Bacillales</taxon>
        <taxon>Listeriaceae</taxon>
        <taxon>Listeria</taxon>
    </lineage>
</organism>
<feature type="transmembrane region" description="Helical" evidence="1">
    <location>
        <begin position="243"/>
        <end position="261"/>
    </location>
</feature>